<feature type="domain" description="Glycosyltransferase 2-like" evidence="5">
    <location>
        <begin position="154"/>
        <end position="267"/>
    </location>
</feature>
<dbReference type="Pfam" id="PF00535">
    <property type="entry name" value="Glycos_transf_2"/>
    <property type="match status" value="1"/>
</dbReference>
<dbReference type="EMBL" id="CP146275">
    <property type="protein sequence ID" value="WWT33162.1"/>
    <property type="molecule type" value="Genomic_DNA"/>
</dbReference>
<dbReference type="Gene3D" id="3.90.550.10">
    <property type="entry name" value="Spore Coat Polysaccharide Biosynthesis Protein SpsA, Chain A"/>
    <property type="match status" value="1"/>
</dbReference>
<evidence type="ECO:0000256" key="1">
    <source>
        <dbReference type="ARBA" id="ARBA00006739"/>
    </source>
</evidence>
<dbReference type="SUPFAM" id="SSF53448">
    <property type="entry name" value="Nucleotide-diphospho-sugar transferases"/>
    <property type="match status" value="1"/>
</dbReference>
<dbReference type="Proteomes" id="UP001369958">
    <property type="component" value="Chromosome"/>
</dbReference>
<dbReference type="CDD" id="cd00761">
    <property type="entry name" value="Glyco_tranf_GTA_type"/>
    <property type="match status" value="1"/>
</dbReference>
<gene>
    <name evidence="6" type="ORF">V6617_01430</name>
</gene>
<evidence type="ECO:0000313" key="7">
    <source>
        <dbReference type="Proteomes" id="UP001369958"/>
    </source>
</evidence>
<evidence type="ECO:0000313" key="6">
    <source>
        <dbReference type="EMBL" id="WWT33162.1"/>
    </source>
</evidence>
<dbReference type="InterPro" id="IPR029044">
    <property type="entry name" value="Nucleotide-diphossugar_trans"/>
</dbReference>
<reference evidence="6 7" key="1">
    <citation type="submission" date="2024-02" db="EMBL/GenBank/DDBJ databases">
        <title>Complete genome sequence of Pelagibacterium nitratireducens ZH15.</title>
        <authorList>
            <person name="Zhao L.H."/>
        </authorList>
    </citation>
    <scope>NUCLEOTIDE SEQUENCE [LARGE SCALE GENOMIC DNA]</scope>
    <source>
        <strain evidence="6 7">ZH15</strain>
    </source>
</reference>
<dbReference type="RefSeq" id="WP_338608583.1">
    <property type="nucleotide sequence ID" value="NZ_CP146275.1"/>
</dbReference>
<accession>A0ABZ2I027</accession>
<dbReference type="PANTHER" id="PTHR43179:SF12">
    <property type="entry name" value="GALACTOFURANOSYLTRANSFERASE GLFT2"/>
    <property type="match status" value="1"/>
</dbReference>
<dbReference type="Pfam" id="PF13632">
    <property type="entry name" value="Glyco_trans_2_3"/>
    <property type="match status" value="1"/>
</dbReference>
<dbReference type="EC" id="2.4.-.-" evidence="6"/>
<evidence type="ECO:0000256" key="3">
    <source>
        <dbReference type="ARBA" id="ARBA00022679"/>
    </source>
</evidence>
<evidence type="ECO:0000259" key="5">
    <source>
        <dbReference type="Pfam" id="PF13632"/>
    </source>
</evidence>
<dbReference type="GO" id="GO:0016757">
    <property type="term" value="F:glycosyltransferase activity"/>
    <property type="evidence" value="ECO:0007669"/>
    <property type="project" value="UniProtKB-KW"/>
</dbReference>
<evidence type="ECO:0000259" key="4">
    <source>
        <dbReference type="Pfam" id="PF00535"/>
    </source>
</evidence>
<keyword evidence="3 6" id="KW-0808">Transferase</keyword>
<evidence type="ECO:0000256" key="2">
    <source>
        <dbReference type="ARBA" id="ARBA00022676"/>
    </source>
</evidence>
<sequence length="298" mass="33676">MKDYSFDSGTEYGFSVIVPVFEQWDLIPGLLSDLEAQNLVNSRFEIILVDNGSERFEPPSVLPSNVSVLKCEAPGSYSARNYGVAHSEGEWLIFTDADCRPAPDWLSEFQLLISKCLDQNLLLAGAIEMVPQSKHPNSYEVYDMVRGIRQERYVKRGYGATANLAVPRAAFNMLGGFDSSRFSGGDADFCRRSGAKGYVIQFVPQAVVYHPARSNWQEISTKARRVKGGQIRNGSRSRRVLWTLLTLAPPIRNIWQLMRTPRRSVRHRLTAAWVQLKIWSVEVRELARLLLGAPAERR</sequence>
<dbReference type="InterPro" id="IPR001173">
    <property type="entry name" value="Glyco_trans_2-like"/>
</dbReference>
<dbReference type="PANTHER" id="PTHR43179">
    <property type="entry name" value="RHAMNOSYLTRANSFERASE WBBL"/>
    <property type="match status" value="1"/>
</dbReference>
<organism evidence="6 7">
    <name type="scientific">Pelagibacterium nitratireducens</name>
    <dbReference type="NCBI Taxonomy" id="1046114"/>
    <lineage>
        <taxon>Bacteria</taxon>
        <taxon>Pseudomonadati</taxon>
        <taxon>Pseudomonadota</taxon>
        <taxon>Alphaproteobacteria</taxon>
        <taxon>Hyphomicrobiales</taxon>
        <taxon>Devosiaceae</taxon>
        <taxon>Pelagibacterium</taxon>
    </lineage>
</organism>
<feature type="domain" description="Glycosyltransferase 2-like" evidence="4">
    <location>
        <begin position="15"/>
        <end position="136"/>
    </location>
</feature>
<keyword evidence="7" id="KW-1185">Reference proteome</keyword>
<proteinExistence type="inferred from homology"/>
<protein>
    <submittedName>
        <fullName evidence="6">Glycosyltransferase</fullName>
        <ecNumber evidence="6">2.4.-.-</ecNumber>
    </submittedName>
</protein>
<name>A0ABZ2I027_9HYPH</name>
<comment type="similarity">
    <text evidence="1">Belongs to the glycosyltransferase 2 family.</text>
</comment>
<keyword evidence="2 6" id="KW-0328">Glycosyltransferase</keyword>